<evidence type="ECO:0000259" key="5">
    <source>
        <dbReference type="Pfam" id="PF04500"/>
    </source>
</evidence>
<feature type="region of interest" description="Disordered" evidence="4">
    <location>
        <begin position="1"/>
        <end position="23"/>
    </location>
</feature>
<protein>
    <recommendedName>
        <fullName evidence="5">FLYWCH-type domain-containing protein</fullName>
    </recommendedName>
</protein>
<sequence length="190" mass="21164">VDMVVHQQQTMWQQQMPPRPLGCPGRENPITGIMEETTNNKGGSKIIYRGQAYTVHKRNKNSIRWKCSKKDTKGCGGSISTDNSMTTILREVSHNHVGDDDYTDGIILREEIKAVVRQTHCKPGQVVKDICSQRTKEVIMAAGSKESLKQVARRVVRGKAHKNSASREEIPVPLPDPYAENVLFDNGSPA</sequence>
<organism evidence="6 7">
    <name type="scientific">Meganyctiphanes norvegica</name>
    <name type="common">Northern krill</name>
    <name type="synonym">Thysanopoda norvegica</name>
    <dbReference type="NCBI Taxonomy" id="48144"/>
    <lineage>
        <taxon>Eukaryota</taxon>
        <taxon>Metazoa</taxon>
        <taxon>Ecdysozoa</taxon>
        <taxon>Arthropoda</taxon>
        <taxon>Crustacea</taxon>
        <taxon>Multicrustacea</taxon>
        <taxon>Malacostraca</taxon>
        <taxon>Eumalacostraca</taxon>
        <taxon>Eucarida</taxon>
        <taxon>Euphausiacea</taxon>
        <taxon>Euphausiidae</taxon>
        <taxon>Meganyctiphanes</taxon>
    </lineage>
</organism>
<dbReference type="GO" id="GO:0008270">
    <property type="term" value="F:zinc ion binding"/>
    <property type="evidence" value="ECO:0007669"/>
    <property type="project" value="UniProtKB-KW"/>
</dbReference>
<dbReference type="InterPro" id="IPR007588">
    <property type="entry name" value="Znf_FLYWCH"/>
</dbReference>
<dbReference type="Pfam" id="PF04500">
    <property type="entry name" value="FLYWCH"/>
    <property type="match status" value="1"/>
</dbReference>
<evidence type="ECO:0000256" key="4">
    <source>
        <dbReference type="SAM" id="MobiDB-lite"/>
    </source>
</evidence>
<keyword evidence="7" id="KW-1185">Reference proteome</keyword>
<name>A0AAV2QGJ9_MEGNR</name>
<evidence type="ECO:0000313" key="7">
    <source>
        <dbReference type="Proteomes" id="UP001497623"/>
    </source>
</evidence>
<proteinExistence type="predicted"/>
<evidence type="ECO:0000256" key="1">
    <source>
        <dbReference type="ARBA" id="ARBA00022723"/>
    </source>
</evidence>
<comment type="caution">
    <text evidence="6">The sequence shown here is derived from an EMBL/GenBank/DDBJ whole genome shotgun (WGS) entry which is preliminary data.</text>
</comment>
<dbReference type="Proteomes" id="UP001497623">
    <property type="component" value="Unassembled WGS sequence"/>
</dbReference>
<gene>
    <name evidence="6" type="ORF">MNOR_LOCUS12755</name>
</gene>
<dbReference type="Gene3D" id="2.20.25.240">
    <property type="match status" value="1"/>
</dbReference>
<keyword evidence="3" id="KW-0862">Zinc</keyword>
<feature type="domain" description="FLYWCH-type" evidence="5">
    <location>
        <begin position="37"/>
        <end position="96"/>
    </location>
</feature>
<reference evidence="6 7" key="1">
    <citation type="submission" date="2024-05" db="EMBL/GenBank/DDBJ databases">
        <authorList>
            <person name="Wallberg A."/>
        </authorList>
    </citation>
    <scope>NUCLEOTIDE SEQUENCE [LARGE SCALE GENOMIC DNA]</scope>
</reference>
<keyword evidence="1" id="KW-0479">Metal-binding</keyword>
<accession>A0AAV2QGJ9</accession>
<evidence type="ECO:0000313" key="6">
    <source>
        <dbReference type="EMBL" id="CAL4085589.1"/>
    </source>
</evidence>
<dbReference type="EMBL" id="CAXKWB010007095">
    <property type="protein sequence ID" value="CAL4085589.1"/>
    <property type="molecule type" value="Genomic_DNA"/>
</dbReference>
<feature type="non-terminal residue" evidence="6">
    <location>
        <position position="1"/>
    </location>
</feature>
<dbReference type="AlphaFoldDB" id="A0AAV2QGJ9"/>
<keyword evidence="2" id="KW-0863">Zinc-finger</keyword>
<evidence type="ECO:0000256" key="3">
    <source>
        <dbReference type="ARBA" id="ARBA00022833"/>
    </source>
</evidence>
<feature type="compositionally biased region" description="Low complexity" evidence="4">
    <location>
        <begin position="7"/>
        <end position="16"/>
    </location>
</feature>
<evidence type="ECO:0000256" key="2">
    <source>
        <dbReference type="ARBA" id="ARBA00022771"/>
    </source>
</evidence>